<dbReference type="PANTHER" id="PTHR12304">
    <property type="entry name" value="INOSINE-URIDINE PREFERRING NUCLEOSIDE HYDROLASE"/>
    <property type="match status" value="1"/>
</dbReference>
<sequence>MALLYLLRHEGVEIVGVTSVFGNNTAAQCAINSLRVLELVGHPEIPVAVGAEEPIASELEYLATHVHGTDGLGDAGLPLDVSTAPDARSAIELIDELATRYPGRLRILAIGPLTNLAAALRAHPDLTDRVADVVIMGGAADAPGNQSPAAEANIIHDPEAAQEVLSAAWPTTLVPLDVTMREILTEDHRAALVASEEPAANFVGAATGFYFEHFGMDSYGTPSSPCHDALAAGVLTGDVVPLVAPLIDVVVDCTDGPGRGATICDTRTKWRGFTGLTGGNCTVVLETDGTFPETLVASLTASGS</sequence>
<evidence type="ECO:0000256" key="2">
    <source>
        <dbReference type="ARBA" id="ARBA00023295"/>
    </source>
</evidence>
<reference evidence="4 5" key="1">
    <citation type="submission" date="2018-05" db="EMBL/GenBank/DDBJ databases">
        <title>Amnibacterium sp. M8JJ-5, whole genome shotgun sequence.</title>
        <authorList>
            <person name="Tuo L."/>
        </authorList>
    </citation>
    <scope>NUCLEOTIDE SEQUENCE [LARGE SCALE GENOMIC DNA]</scope>
    <source>
        <strain evidence="4 5">M8JJ-5</strain>
    </source>
</reference>
<gene>
    <name evidence="4" type="ORF">DDQ50_07235</name>
</gene>
<proteinExistence type="predicted"/>
<dbReference type="InterPro" id="IPR001910">
    <property type="entry name" value="Inosine/uridine_hydrolase_dom"/>
</dbReference>
<dbReference type="Gene3D" id="3.90.245.10">
    <property type="entry name" value="Ribonucleoside hydrolase-like"/>
    <property type="match status" value="1"/>
</dbReference>
<dbReference type="AlphaFoldDB" id="A0A2V1HYB8"/>
<evidence type="ECO:0000256" key="1">
    <source>
        <dbReference type="ARBA" id="ARBA00022801"/>
    </source>
</evidence>
<keyword evidence="5" id="KW-1185">Reference proteome</keyword>
<dbReference type="GO" id="GO:0006152">
    <property type="term" value="P:purine nucleoside catabolic process"/>
    <property type="evidence" value="ECO:0007669"/>
    <property type="project" value="TreeGrafter"/>
</dbReference>
<keyword evidence="2" id="KW-0326">Glycosidase</keyword>
<name>A0A2V1HYB8_9MICO</name>
<dbReference type="InterPro" id="IPR023186">
    <property type="entry name" value="IUNH"/>
</dbReference>
<evidence type="ECO:0000313" key="5">
    <source>
        <dbReference type="Proteomes" id="UP000244893"/>
    </source>
</evidence>
<dbReference type="EMBL" id="QEOP01000001">
    <property type="protein sequence ID" value="PVZ96430.1"/>
    <property type="molecule type" value="Genomic_DNA"/>
</dbReference>
<dbReference type="InterPro" id="IPR036452">
    <property type="entry name" value="Ribo_hydro-like"/>
</dbReference>
<dbReference type="PANTHER" id="PTHR12304:SF4">
    <property type="entry name" value="URIDINE NUCLEOSIDASE"/>
    <property type="match status" value="1"/>
</dbReference>
<dbReference type="GO" id="GO:0005829">
    <property type="term" value="C:cytosol"/>
    <property type="evidence" value="ECO:0007669"/>
    <property type="project" value="TreeGrafter"/>
</dbReference>
<protein>
    <submittedName>
        <fullName evidence="4">Nucleoside hydrolase</fullName>
    </submittedName>
</protein>
<organism evidence="4 5">
    <name type="scientific">Amnibacterium flavum</name>
    <dbReference type="NCBI Taxonomy" id="2173173"/>
    <lineage>
        <taxon>Bacteria</taxon>
        <taxon>Bacillati</taxon>
        <taxon>Actinomycetota</taxon>
        <taxon>Actinomycetes</taxon>
        <taxon>Micrococcales</taxon>
        <taxon>Microbacteriaceae</taxon>
        <taxon>Amnibacterium</taxon>
    </lineage>
</organism>
<evidence type="ECO:0000259" key="3">
    <source>
        <dbReference type="Pfam" id="PF01156"/>
    </source>
</evidence>
<dbReference type="Pfam" id="PF01156">
    <property type="entry name" value="IU_nuc_hydro"/>
    <property type="match status" value="1"/>
</dbReference>
<dbReference type="SUPFAM" id="SSF53590">
    <property type="entry name" value="Nucleoside hydrolase"/>
    <property type="match status" value="1"/>
</dbReference>
<keyword evidence="1 4" id="KW-0378">Hydrolase</keyword>
<dbReference type="OrthoDB" id="9797882at2"/>
<dbReference type="Proteomes" id="UP000244893">
    <property type="component" value="Unassembled WGS sequence"/>
</dbReference>
<comment type="caution">
    <text evidence="4">The sequence shown here is derived from an EMBL/GenBank/DDBJ whole genome shotgun (WGS) entry which is preliminary data.</text>
</comment>
<feature type="domain" description="Inosine/uridine-preferring nucleoside hydrolase" evidence="3">
    <location>
        <begin position="1"/>
        <end position="288"/>
    </location>
</feature>
<accession>A0A2V1HYB8</accession>
<dbReference type="GO" id="GO:0008477">
    <property type="term" value="F:purine nucleosidase activity"/>
    <property type="evidence" value="ECO:0007669"/>
    <property type="project" value="TreeGrafter"/>
</dbReference>
<evidence type="ECO:0000313" key="4">
    <source>
        <dbReference type="EMBL" id="PVZ96430.1"/>
    </source>
</evidence>